<comment type="caution">
    <text evidence="2">The sequence shown here is derived from an EMBL/GenBank/DDBJ whole genome shotgun (WGS) entry which is preliminary data.</text>
</comment>
<sequence length="286" mass="31371">MPLYSIYKGFPSTTVGRGLGREPSLLAAASSSPSTETLTSRLSSRRPSLTCLVSYDLYCSICLPSGCCAGASMPFLAEATTAVVQTLAERRDPTQRTLHQRNFPLSKAWGCQQAVGSMGEHGEGRGEGEGEGVGVGGGGRTPEAERGAYNSGIGKMRETLLVHLRKEMGRTEPLVPPPLPYSREHEKEADLESSMPLAPSPWNLRTRRRRARASSVFPRQSSASPPEAAEKRPSRTDRRERPKISVALTSEEIDEDIYAVTGYRARRRPRRRPHVVQKQLDVSPPF</sequence>
<dbReference type="InterPro" id="IPR012438">
    <property type="entry name" value="DUF1639"/>
</dbReference>
<dbReference type="EMBL" id="JACMSC010000004">
    <property type="protein sequence ID" value="KAG6524993.1"/>
    <property type="molecule type" value="Genomic_DNA"/>
</dbReference>
<gene>
    <name evidence="2" type="ORF">ZIOFF_014945</name>
</gene>
<feature type="region of interest" description="Disordered" evidence="1">
    <location>
        <begin position="260"/>
        <end position="286"/>
    </location>
</feature>
<name>A0A8J5HDL6_ZINOF</name>
<organism evidence="2 3">
    <name type="scientific">Zingiber officinale</name>
    <name type="common">Ginger</name>
    <name type="synonym">Amomum zingiber</name>
    <dbReference type="NCBI Taxonomy" id="94328"/>
    <lineage>
        <taxon>Eukaryota</taxon>
        <taxon>Viridiplantae</taxon>
        <taxon>Streptophyta</taxon>
        <taxon>Embryophyta</taxon>
        <taxon>Tracheophyta</taxon>
        <taxon>Spermatophyta</taxon>
        <taxon>Magnoliopsida</taxon>
        <taxon>Liliopsida</taxon>
        <taxon>Zingiberales</taxon>
        <taxon>Zingiberaceae</taxon>
        <taxon>Zingiber</taxon>
    </lineage>
</organism>
<feature type="region of interest" description="Disordered" evidence="1">
    <location>
        <begin position="116"/>
        <end position="152"/>
    </location>
</feature>
<proteinExistence type="predicted"/>
<dbReference type="PANTHER" id="PTHR33130">
    <property type="entry name" value="PUTATIVE (DUF1639)-RELATED"/>
    <property type="match status" value="1"/>
</dbReference>
<feature type="region of interest" description="Disordered" evidence="1">
    <location>
        <begin position="169"/>
        <end position="248"/>
    </location>
</feature>
<evidence type="ECO:0000256" key="1">
    <source>
        <dbReference type="SAM" id="MobiDB-lite"/>
    </source>
</evidence>
<feature type="compositionally biased region" description="Gly residues" evidence="1">
    <location>
        <begin position="131"/>
        <end position="140"/>
    </location>
</feature>
<keyword evidence="3" id="KW-1185">Reference proteome</keyword>
<dbReference type="Proteomes" id="UP000734854">
    <property type="component" value="Unassembled WGS sequence"/>
</dbReference>
<feature type="compositionally biased region" description="Basic and acidic residues" evidence="1">
    <location>
        <begin position="228"/>
        <end position="243"/>
    </location>
</feature>
<evidence type="ECO:0000313" key="2">
    <source>
        <dbReference type="EMBL" id="KAG6524993.1"/>
    </source>
</evidence>
<dbReference type="Pfam" id="PF07797">
    <property type="entry name" value="DUF1639"/>
    <property type="match status" value="1"/>
</dbReference>
<protein>
    <submittedName>
        <fullName evidence="2">Uncharacterized protein</fullName>
    </submittedName>
</protein>
<dbReference type="AlphaFoldDB" id="A0A8J5HDL6"/>
<evidence type="ECO:0000313" key="3">
    <source>
        <dbReference type="Proteomes" id="UP000734854"/>
    </source>
</evidence>
<feature type="compositionally biased region" description="Basic residues" evidence="1">
    <location>
        <begin position="264"/>
        <end position="275"/>
    </location>
</feature>
<accession>A0A8J5HDL6</accession>
<reference evidence="2 3" key="1">
    <citation type="submission" date="2020-08" db="EMBL/GenBank/DDBJ databases">
        <title>Plant Genome Project.</title>
        <authorList>
            <person name="Zhang R.-G."/>
        </authorList>
    </citation>
    <scope>NUCLEOTIDE SEQUENCE [LARGE SCALE GENOMIC DNA]</scope>
    <source>
        <tissue evidence="2">Rhizome</tissue>
    </source>
</reference>
<dbReference type="PANTHER" id="PTHR33130:SF43">
    <property type="entry name" value="OS01G0688600 PROTEIN"/>
    <property type="match status" value="1"/>
</dbReference>